<feature type="domain" description="Polyphosphate kinase-2-related" evidence="5">
    <location>
        <begin position="39"/>
        <end position="259"/>
    </location>
</feature>
<dbReference type="EMBL" id="RBCJ01000004">
    <property type="protein sequence ID" value="RKN78376.1"/>
    <property type="molecule type" value="Genomic_DNA"/>
</dbReference>
<reference evidence="6 7" key="1">
    <citation type="submission" date="2018-10" db="EMBL/GenBank/DDBJ databases">
        <title>Ulvibacterium marinum gen. nov., sp. nov., a novel marine bacterium of the family Flavobacteriaceae, isolated from a culture of the green alga Ulva prolifera.</title>
        <authorList>
            <person name="Zhang Z."/>
        </authorList>
    </citation>
    <scope>NUCLEOTIDE SEQUENCE [LARGE SCALE GENOMIC DNA]</scope>
    <source>
        <strain evidence="6 7">CCMM003</strain>
    </source>
</reference>
<evidence type="ECO:0000256" key="4">
    <source>
        <dbReference type="RuleBase" id="RU369062"/>
    </source>
</evidence>
<dbReference type="InterPro" id="IPR022486">
    <property type="entry name" value="PPK2_PA0141"/>
</dbReference>
<gene>
    <name evidence="6" type="primary">ppk2</name>
    <name evidence="6" type="ORF">D7Z94_19335</name>
</gene>
<dbReference type="Pfam" id="PF03976">
    <property type="entry name" value="PPK2"/>
    <property type="match status" value="1"/>
</dbReference>
<dbReference type="InterPro" id="IPR022488">
    <property type="entry name" value="PPK2-related"/>
</dbReference>
<evidence type="ECO:0000313" key="7">
    <source>
        <dbReference type="Proteomes" id="UP000276603"/>
    </source>
</evidence>
<name>A0A3B0C552_9FLAO</name>
<evidence type="ECO:0000313" key="6">
    <source>
        <dbReference type="EMBL" id="RKN78376.1"/>
    </source>
</evidence>
<dbReference type="NCBIfam" id="TIGR03707">
    <property type="entry name" value="PPK2_P_aer"/>
    <property type="match status" value="1"/>
</dbReference>
<evidence type="ECO:0000256" key="3">
    <source>
        <dbReference type="ARBA" id="ARBA00022777"/>
    </source>
</evidence>
<comment type="function">
    <text evidence="4">Uses inorganic polyphosphate (polyP) as a donor to convert GDP to GTP or ADP to ATP.</text>
</comment>
<sequence length="261" mass="31039">MDSLKDLDLSEENLKLLNSKIGLRSLFASKHLDLEKALRDTQYETNLRRRQVELVKLQTWAIENRKKIVVLFEGRDAAGKGGAIRRISAYINPRYYRIVALNKPTEDEKGQWYFQRYVNNLPEPGKIVFFDRSWYNRAVVEPVNGFCTPEEYNIFMSQVNDFEKMIIQSNTYLIKFYFSITKEEQQKRFEDIKESNLKRWKMSPVDERAQELWEEYTKYKEVMLDKTNTPHAPWVIINANKKTIARLNAIDHILKTIPYIK</sequence>
<dbReference type="PANTHER" id="PTHR34383">
    <property type="entry name" value="POLYPHOSPHATE:AMP PHOSPHOTRANSFERASE-RELATED"/>
    <property type="match status" value="1"/>
</dbReference>
<keyword evidence="2 4" id="KW-0808">Transferase</keyword>
<dbReference type="InterPro" id="IPR027417">
    <property type="entry name" value="P-loop_NTPase"/>
</dbReference>
<protein>
    <recommendedName>
        <fullName evidence="4">ADP/GDP-polyphosphate phosphotransferase</fullName>
        <ecNumber evidence="4">2.7.4.-</ecNumber>
    </recommendedName>
    <alternativeName>
        <fullName evidence="4">Polyphosphate kinase PPK2</fullName>
    </alternativeName>
</protein>
<comment type="subunit">
    <text evidence="4">Homotetramer.</text>
</comment>
<dbReference type="SUPFAM" id="SSF52540">
    <property type="entry name" value="P-loop containing nucleoside triphosphate hydrolases"/>
    <property type="match status" value="1"/>
</dbReference>
<dbReference type="AlphaFoldDB" id="A0A3B0C552"/>
<keyword evidence="3 4" id="KW-0418">Kinase</keyword>
<dbReference type="EC" id="2.7.4.-" evidence="4"/>
<dbReference type="GO" id="GO:0006793">
    <property type="term" value="P:phosphorus metabolic process"/>
    <property type="evidence" value="ECO:0007669"/>
    <property type="project" value="InterPro"/>
</dbReference>
<dbReference type="InterPro" id="IPR016898">
    <property type="entry name" value="Polyphosphate_phosphotransfera"/>
</dbReference>
<dbReference type="Gene3D" id="3.40.50.300">
    <property type="entry name" value="P-loop containing nucleotide triphosphate hydrolases"/>
    <property type="match status" value="1"/>
</dbReference>
<comment type="caution">
    <text evidence="6">The sequence shown here is derived from an EMBL/GenBank/DDBJ whole genome shotgun (WGS) entry which is preliminary data.</text>
</comment>
<evidence type="ECO:0000256" key="2">
    <source>
        <dbReference type="ARBA" id="ARBA00022679"/>
    </source>
</evidence>
<dbReference type="Proteomes" id="UP000276603">
    <property type="component" value="Unassembled WGS sequence"/>
</dbReference>
<dbReference type="PIRSF" id="PIRSF028756">
    <property type="entry name" value="PPK2_prd"/>
    <property type="match status" value="1"/>
</dbReference>
<comment type="similarity">
    <text evidence="1 4">Belongs to the polyphosphate kinase 2 (PPK2) family. Class I subfamily.</text>
</comment>
<accession>A0A3B0C552</accession>
<dbReference type="RefSeq" id="WP_120713284.1">
    <property type="nucleotide sequence ID" value="NZ_RBCJ01000004.1"/>
</dbReference>
<organism evidence="6 7">
    <name type="scientific">Ulvibacterium marinum</name>
    <dbReference type="NCBI Taxonomy" id="2419782"/>
    <lineage>
        <taxon>Bacteria</taxon>
        <taxon>Pseudomonadati</taxon>
        <taxon>Bacteroidota</taxon>
        <taxon>Flavobacteriia</taxon>
        <taxon>Flavobacteriales</taxon>
        <taxon>Flavobacteriaceae</taxon>
        <taxon>Ulvibacterium</taxon>
    </lineage>
</organism>
<keyword evidence="7" id="KW-1185">Reference proteome</keyword>
<dbReference type="GO" id="GO:0008976">
    <property type="term" value="F:polyphosphate kinase activity"/>
    <property type="evidence" value="ECO:0007669"/>
    <property type="project" value="UniProtKB-UniRule"/>
</dbReference>
<dbReference type="OrthoDB" id="9775224at2"/>
<evidence type="ECO:0000259" key="5">
    <source>
        <dbReference type="Pfam" id="PF03976"/>
    </source>
</evidence>
<proteinExistence type="inferred from homology"/>
<evidence type="ECO:0000256" key="1">
    <source>
        <dbReference type="ARBA" id="ARBA00009924"/>
    </source>
</evidence>
<dbReference type="PANTHER" id="PTHR34383:SF1">
    <property type="entry name" value="ADP-POLYPHOSPHATE PHOSPHOTRANSFERASE"/>
    <property type="match status" value="1"/>
</dbReference>